<comment type="catalytic activity">
    <reaction evidence="5">
        <text>3'-dephospho-CoA + ATP = ADP + CoA + H(+)</text>
        <dbReference type="Rhea" id="RHEA:18245"/>
        <dbReference type="ChEBI" id="CHEBI:15378"/>
        <dbReference type="ChEBI" id="CHEBI:30616"/>
        <dbReference type="ChEBI" id="CHEBI:57287"/>
        <dbReference type="ChEBI" id="CHEBI:57328"/>
        <dbReference type="ChEBI" id="CHEBI:456216"/>
        <dbReference type="EC" id="2.7.1.24"/>
    </reaction>
</comment>
<dbReference type="GO" id="GO:0015937">
    <property type="term" value="P:coenzyme A biosynthetic process"/>
    <property type="evidence" value="ECO:0007669"/>
    <property type="project" value="UniProtKB-UniRule"/>
</dbReference>
<dbReference type="InterPro" id="IPR027417">
    <property type="entry name" value="P-loop_NTPase"/>
</dbReference>
<protein>
    <recommendedName>
        <fullName evidence="5 6">Dephospho-CoA kinase</fullName>
        <ecNumber evidence="5 6">2.7.1.24</ecNumber>
    </recommendedName>
    <alternativeName>
        <fullName evidence="5">Dephosphocoenzyme A kinase</fullName>
    </alternativeName>
</protein>
<keyword evidence="5" id="KW-0808">Transferase</keyword>
<keyword evidence="5 7" id="KW-0418">Kinase</keyword>
<dbReference type="SUPFAM" id="SSF52540">
    <property type="entry name" value="P-loop containing nucleoside triphosphate hydrolases"/>
    <property type="match status" value="1"/>
</dbReference>
<gene>
    <name evidence="5" type="primary">coaE</name>
    <name evidence="7" type="ORF">SAMN05444350_1699</name>
</gene>
<proteinExistence type="inferred from homology"/>
<evidence type="ECO:0000256" key="4">
    <source>
        <dbReference type="ARBA" id="ARBA00022993"/>
    </source>
</evidence>
<dbReference type="EMBL" id="FQZN01000069">
    <property type="protein sequence ID" value="SHJ80646.1"/>
    <property type="molecule type" value="Genomic_DNA"/>
</dbReference>
<keyword evidence="8" id="KW-1185">Reference proteome</keyword>
<dbReference type="Gene3D" id="3.40.50.300">
    <property type="entry name" value="P-loop containing nucleotide triphosphate hydrolases"/>
    <property type="match status" value="1"/>
</dbReference>
<keyword evidence="5" id="KW-0963">Cytoplasm</keyword>
<comment type="subcellular location">
    <subcellularLocation>
        <location evidence="5">Cytoplasm</location>
    </subcellularLocation>
</comment>
<dbReference type="EC" id="2.7.1.24" evidence="5 6"/>
<dbReference type="PROSITE" id="PS51219">
    <property type="entry name" value="DPCK"/>
    <property type="match status" value="1"/>
</dbReference>
<feature type="binding site" evidence="5">
    <location>
        <begin position="12"/>
        <end position="17"/>
    </location>
    <ligand>
        <name>ATP</name>
        <dbReference type="ChEBI" id="CHEBI:30616"/>
    </ligand>
</feature>
<dbReference type="NCBIfam" id="TIGR00152">
    <property type="entry name" value="dephospho-CoA kinase"/>
    <property type="match status" value="1"/>
</dbReference>
<dbReference type="Pfam" id="PF01121">
    <property type="entry name" value="CoaE"/>
    <property type="match status" value="1"/>
</dbReference>
<evidence type="ECO:0000313" key="7">
    <source>
        <dbReference type="EMBL" id="SHJ80646.1"/>
    </source>
</evidence>
<dbReference type="CDD" id="cd02022">
    <property type="entry name" value="DPCK"/>
    <property type="match status" value="1"/>
</dbReference>
<dbReference type="PANTHER" id="PTHR10695:SF46">
    <property type="entry name" value="BIFUNCTIONAL COENZYME A SYNTHASE-RELATED"/>
    <property type="match status" value="1"/>
</dbReference>
<evidence type="ECO:0000256" key="1">
    <source>
        <dbReference type="ARBA" id="ARBA00009018"/>
    </source>
</evidence>
<organism evidence="7 8">
    <name type="scientific">Bacteroides stercorirosoris</name>
    <dbReference type="NCBI Taxonomy" id="871324"/>
    <lineage>
        <taxon>Bacteria</taxon>
        <taxon>Pseudomonadati</taxon>
        <taxon>Bacteroidota</taxon>
        <taxon>Bacteroidia</taxon>
        <taxon>Bacteroidales</taxon>
        <taxon>Bacteroidaceae</taxon>
        <taxon>Bacteroides</taxon>
    </lineage>
</organism>
<dbReference type="GO" id="GO:0005737">
    <property type="term" value="C:cytoplasm"/>
    <property type="evidence" value="ECO:0007669"/>
    <property type="project" value="UniProtKB-SubCell"/>
</dbReference>
<evidence type="ECO:0000256" key="2">
    <source>
        <dbReference type="ARBA" id="ARBA00022741"/>
    </source>
</evidence>
<accession>A0A1M6MB05</accession>
<dbReference type="GeneID" id="92714989"/>
<dbReference type="eggNOG" id="COG0237">
    <property type="taxonomic scope" value="Bacteria"/>
</dbReference>
<dbReference type="AlphaFoldDB" id="A0A1M6MB05"/>
<comment type="function">
    <text evidence="5">Catalyzes the phosphorylation of the 3'-hydroxyl group of dephosphocoenzyme A to form coenzyme A.</text>
</comment>
<dbReference type="InterPro" id="IPR001977">
    <property type="entry name" value="Depp_CoAkinase"/>
</dbReference>
<dbReference type="PANTHER" id="PTHR10695">
    <property type="entry name" value="DEPHOSPHO-COA KINASE-RELATED"/>
    <property type="match status" value="1"/>
</dbReference>
<reference evidence="8" key="1">
    <citation type="submission" date="2016-11" db="EMBL/GenBank/DDBJ databases">
        <authorList>
            <person name="Varghese N."/>
            <person name="Submissions S."/>
        </authorList>
    </citation>
    <scope>NUCLEOTIDE SEQUENCE [LARGE SCALE GENOMIC DNA]</scope>
    <source>
        <strain evidence="8">DSM 26884</strain>
    </source>
</reference>
<sequence>MTIKIGITGGIGSGKSVVSRLLEVMGVPVYISDVESKRLTASDTQIRRELIGLLGEEVYAGGELNRPLLASYIFGNPEHIRTVNGIIHPRVRDDFHRWVEQHTVCPIVGMESAILIEAGFAGEVDAVVMVYAPEEVRIARAMQRDAVPRELVERRVRSQMSDEEKRGKADFVIVNDGETPLIPQVLGVITSLSKNIDYFCLSENRLHPGINK</sequence>
<evidence type="ECO:0000256" key="3">
    <source>
        <dbReference type="ARBA" id="ARBA00022840"/>
    </source>
</evidence>
<name>A0A1M6MB05_9BACE</name>
<dbReference type="RefSeq" id="WP_025835891.1">
    <property type="nucleotide sequence ID" value="NZ_FQZN01000069.1"/>
</dbReference>
<dbReference type="Proteomes" id="UP000184192">
    <property type="component" value="Unassembled WGS sequence"/>
</dbReference>
<evidence type="ECO:0000313" key="8">
    <source>
        <dbReference type="Proteomes" id="UP000184192"/>
    </source>
</evidence>
<keyword evidence="4 5" id="KW-0173">Coenzyme A biosynthesis</keyword>
<keyword evidence="2 5" id="KW-0547">Nucleotide-binding</keyword>
<dbReference type="GO" id="GO:0004140">
    <property type="term" value="F:dephospho-CoA kinase activity"/>
    <property type="evidence" value="ECO:0007669"/>
    <property type="project" value="UniProtKB-UniRule"/>
</dbReference>
<keyword evidence="3 5" id="KW-0067">ATP-binding</keyword>
<comment type="pathway">
    <text evidence="5">Cofactor biosynthesis; coenzyme A biosynthesis; CoA from (R)-pantothenate: step 5/5.</text>
</comment>
<dbReference type="UniPathway" id="UPA00241">
    <property type="reaction ID" value="UER00356"/>
</dbReference>
<evidence type="ECO:0000256" key="6">
    <source>
        <dbReference type="NCBIfam" id="TIGR00152"/>
    </source>
</evidence>
<dbReference type="HAMAP" id="MF_00376">
    <property type="entry name" value="Dephospho_CoA_kinase"/>
    <property type="match status" value="1"/>
</dbReference>
<dbReference type="GO" id="GO:0005524">
    <property type="term" value="F:ATP binding"/>
    <property type="evidence" value="ECO:0007669"/>
    <property type="project" value="UniProtKB-UniRule"/>
</dbReference>
<comment type="similarity">
    <text evidence="1 5">Belongs to the CoaE family.</text>
</comment>
<evidence type="ECO:0000256" key="5">
    <source>
        <dbReference type="HAMAP-Rule" id="MF_00376"/>
    </source>
</evidence>